<gene>
    <name evidence="7" type="ORF">MKW94_023146</name>
</gene>
<feature type="transmembrane region" description="Helical" evidence="6">
    <location>
        <begin position="43"/>
        <end position="63"/>
    </location>
</feature>
<evidence type="ECO:0000256" key="3">
    <source>
        <dbReference type="ARBA" id="ARBA00022692"/>
    </source>
</evidence>
<dbReference type="EMBL" id="JAJJMA010076628">
    <property type="protein sequence ID" value="MCL7028188.1"/>
    <property type="molecule type" value="Genomic_DNA"/>
</dbReference>
<keyword evidence="8" id="KW-1185">Reference proteome</keyword>
<dbReference type="PRINTS" id="PR00259">
    <property type="entry name" value="TMFOUR"/>
</dbReference>
<dbReference type="GO" id="GO:0016020">
    <property type="term" value="C:membrane"/>
    <property type="evidence" value="ECO:0007669"/>
    <property type="project" value="UniProtKB-SubCell"/>
</dbReference>
<sequence>MAFLLVGILNLVTFLLSIPILGGGIWLSNRPGTHCENFLEKPAIALGASLMIISLAGLIGACYRVPGLLWVYLLVMFVLIVLLFSFTVFAFVVTNKCAGEVTSGRGYRLGDYSQWLQNRVGAEKNWNRIKSCLQDVEVCKTPSPQQFFVKHLSSIQSGCCKPPQECGFVYKSSTVWEKNTTTTPTNPDCAAWSNAPGLCWDCESCKAAVVATLKRDSKKIAVVNMVFLIFLIIVYSVGCCAFRNNREDNAYPRWKVYP</sequence>
<protein>
    <recommendedName>
        <fullName evidence="9">Tetraspanin-8</fullName>
    </recommendedName>
</protein>
<dbReference type="Proteomes" id="UP001177140">
    <property type="component" value="Unassembled WGS sequence"/>
</dbReference>
<dbReference type="GO" id="GO:0009734">
    <property type="term" value="P:auxin-activated signaling pathway"/>
    <property type="evidence" value="ECO:0007669"/>
    <property type="project" value="InterPro"/>
</dbReference>
<feature type="transmembrane region" description="Helical" evidence="6">
    <location>
        <begin position="220"/>
        <end position="238"/>
    </location>
</feature>
<organism evidence="7 8">
    <name type="scientific">Papaver nudicaule</name>
    <name type="common">Iceland poppy</name>
    <dbReference type="NCBI Taxonomy" id="74823"/>
    <lineage>
        <taxon>Eukaryota</taxon>
        <taxon>Viridiplantae</taxon>
        <taxon>Streptophyta</taxon>
        <taxon>Embryophyta</taxon>
        <taxon>Tracheophyta</taxon>
        <taxon>Spermatophyta</taxon>
        <taxon>Magnoliopsida</taxon>
        <taxon>Ranunculales</taxon>
        <taxon>Papaveraceae</taxon>
        <taxon>Papaveroideae</taxon>
        <taxon>Papaver</taxon>
    </lineage>
</organism>
<comment type="subcellular location">
    <subcellularLocation>
        <location evidence="1">Membrane</location>
        <topology evidence="1">Multi-pass membrane protein</topology>
    </subcellularLocation>
</comment>
<evidence type="ECO:0000313" key="7">
    <source>
        <dbReference type="EMBL" id="MCL7028188.1"/>
    </source>
</evidence>
<dbReference type="InterPro" id="IPR018499">
    <property type="entry name" value="Tetraspanin/Peripherin"/>
</dbReference>
<keyword evidence="4 6" id="KW-1133">Transmembrane helix</keyword>
<evidence type="ECO:0000256" key="5">
    <source>
        <dbReference type="ARBA" id="ARBA00023136"/>
    </source>
</evidence>
<dbReference type="Pfam" id="PF00335">
    <property type="entry name" value="Tetraspanin"/>
    <property type="match status" value="1"/>
</dbReference>
<comment type="caution">
    <text evidence="7">The sequence shown here is derived from an EMBL/GenBank/DDBJ whole genome shotgun (WGS) entry which is preliminary data.</text>
</comment>
<evidence type="ECO:0000256" key="1">
    <source>
        <dbReference type="ARBA" id="ARBA00004141"/>
    </source>
</evidence>
<reference evidence="7" key="1">
    <citation type="submission" date="2022-03" db="EMBL/GenBank/DDBJ databases">
        <title>A functionally conserved STORR gene fusion in Papaver species that diverged 16.8 million years ago.</title>
        <authorList>
            <person name="Catania T."/>
        </authorList>
    </citation>
    <scope>NUCLEOTIDE SEQUENCE</scope>
    <source>
        <strain evidence="7">S-191538</strain>
    </source>
</reference>
<keyword evidence="5 6" id="KW-0472">Membrane</keyword>
<dbReference type="AlphaFoldDB" id="A0AA41V8E3"/>
<keyword evidence="3 6" id="KW-0812">Transmembrane</keyword>
<comment type="similarity">
    <text evidence="2">Belongs to the tetraspanin (TM4SF) family.</text>
</comment>
<evidence type="ECO:0000313" key="8">
    <source>
        <dbReference type="Proteomes" id="UP001177140"/>
    </source>
</evidence>
<dbReference type="PANTHER" id="PTHR32191">
    <property type="entry name" value="TETRASPANIN-8-RELATED"/>
    <property type="match status" value="1"/>
</dbReference>
<feature type="transmembrane region" description="Helical" evidence="6">
    <location>
        <begin position="6"/>
        <end position="27"/>
    </location>
</feature>
<name>A0AA41V8E3_PAPNU</name>
<feature type="transmembrane region" description="Helical" evidence="6">
    <location>
        <begin position="69"/>
        <end position="93"/>
    </location>
</feature>
<accession>A0AA41V8E3</accession>
<evidence type="ECO:0000256" key="6">
    <source>
        <dbReference type="SAM" id="Phobius"/>
    </source>
</evidence>
<evidence type="ECO:0000256" key="2">
    <source>
        <dbReference type="ARBA" id="ARBA00006840"/>
    </source>
</evidence>
<proteinExistence type="inferred from homology"/>
<evidence type="ECO:0008006" key="9">
    <source>
        <dbReference type="Google" id="ProtNLM"/>
    </source>
</evidence>
<dbReference type="InterPro" id="IPR044991">
    <property type="entry name" value="TET_plant"/>
</dbReference>
<evidence type="ECO:0000256" key="4">
    <source>
        <dbReference type="ARBA" id="ARBA00022989"/>
    </source>
</evidence>